<keyword evidence="2 5" id="KW-0812">Transmembrane</keyword>
<evidence type="ECO:0000256" key="3">
    <source>
        <dbReference type="ARBA" id="ARBA00022989"/>
    </source>
</evidence>
<dbReference type="RefSeq" id="XP_067077922.1">
    <property type="nucleotide sequence ID" value="XM_067221821.1"/>
</dbReference>
<dbReference type="InterPro" id="IPR006876">
    <property type="entry name" value="LMBR1-like_membr_prot"/>
</dbReference>
<evidence type="ECO:0008006" key="8">
    <source>
        <dbReference type="Google" id="ProtNLM"/>
    </source>
</evidence>
<feature type="transmembrane region" description="Helical" evidence="5">
    <location>
        <begin position="437"/>
        <end position="459"/>
    </location>
</feature>
<dbReference type="Proteomes" id="UP000195570">
    <property type="component" value="Unassembled WGS sequence"/>
</dbReference>
<comment type="caution">
    <text evidence="6">The sequence shown here is derived from an EMBL/GenBank/DDBJ whole genome shotgun (WGS) entry which is preliminary data.</text>
</comment>
<dbReference type="PANTHER" id="PTHR31652:SF0">
    <property type="entry name" value="LIMR FAMILY PROTEIN DDB_G0283707-RELATED"/>
    <property type="match status" value="1"/>
</dbReference>
<name>A0A1G4I466_TRYEQ</name>
<evidence type="ECO:0000313" key="6">
    <source>
        <dbReference type="EMBL" id="SCU66480.1"/>
    </source>
</evidence>
<gene>
    <name evidence="6" type="ORF">TEOVI_000827600</name>
</gene>
<evidence type="ECO:0000313" key="7">
    <source>
        <dbReference type="Proteomes" id="UP000195570"/>
    </source>
</evidence>
<organism evidence="6 7">
    <name type="scientific">Trypanosoma equiperdum</name>
    <dbReference type="NCBI Taxonomy" id="5694"/>
    <lineage>
        <taxon>Eukaryota</taxon>
        <taxon>Discoba</taxon>
        <taxon>Euglenozoa</taxon>
        <taxon>Kinetoplastea</taxon>
        <taxon>Metakinetoplastina</taxon>
        <taxon>Trypanosomatida</taxon>
        <taxon>Trypanosomatidae</taxon>
        <taxon>Trypanosoma</taxon>
    </lineage>
</organism>
<proteinExistence type="predicted"/>
<evidence type="ECO:0000256" key="1">
    <source>
        <dbReference type="ARBA" id="ARBA00004141"/>
    </source>
</evidence>
<feature type="transmembrane region" description="Helical" evidence="5">
    <location>
        <begin position="341"/>
        <end position="359"/>
    </location>
</feature>
<dbReference type="GeneID" id="92382210"/>
<dbReference type="GO" id="GO:0016020">
    <property type="term" value="C:membrane"/>
    <property type="evidence" value="ECO:0007669"/>
    <property type="project" value="UniProtKB-SubCell"/>
</dbReference>
<dbReference type="VEuPathDB" id="TriTrypDB:TEOVI_000827600"/>
<feature type="transmembrane region" description="Helical" evidence="5">
    <location>
        <begin position="299"/>
        <end position="321"/>
    </location>
</feature>
<dbReference type="AlphaFoldDB" id="A0A1G4I466"/>
<feature type="transmembrane region" description="Helical" evidence="5">
    <location>
        <begin position="6"/>
        <end position="25"/>
    </location>
</feature>
<comment type="subcellular location">
    <subcellularLocation>
        <location evidence="1">Membrane</location>
        <topology evidence="1">Multi-pass membrane protein</topology>
    </subcellularLocation>
</comment>
<reference evidence="6" key="1">
    <citation type="submission" date="2016-09" db="EMBL/GenBank/DDBJ databases">
        <authorList>
            <person name="Hebert L."/>
            <person name="Moumen B."/>
        </authorList>
    </citation>
    <scope>NUCLEOTIDE SEQUENCE [LARGE SCALE GENOMIC DNA]</scope>
    <source>
        <strain evidence="6">OVI</strain>
    </source>
</reference>
<dbReference type="Pfam" id="PF04791">
    <property type="entry name" value="LMBR1"/>
    <property type="match status" value="1"/>
</dbReference>
<keyword evidence="3 5" id="KW-1133">Transmembrane helix</keyword>
<dbReference type="EMBL" id="CZPT02000552">
    <property type="protein sequence ID" value="SCU66480.1"/>
    <property type="molecule type" value="Genomic_DNA"/>
</dbReference>
<keyword evidence="4 5" id="KW-0472">Membrane</keyword>
<evidence type="ECO:0000256" key="5">
    <source>
        <dbReference type="SAM" id="Phobius"/>
    </source>
</evidence>
<keyword evidence="7" id="KW-1185">Reference proteome</keyword>
<evidence type="ECO:0000256" key="4">
    <source>
        <dbReference type="ARBA" id="ARBA00023136"/>
    </source>
</evidence>
<protein>
    <recommendedName>
        <fullName evidence="8">LMBR1-like membrane protein</fullName>
    </recommendedName>
</protein>
<accession>A0A1G4I466</accession>
<feature type="transmembrane region" description="Helical" evidence="5">
    <location>
        <begin position="37"/>
        <end position="59"/>
    </location>
</feature>
<feature type="transmembrane region" description="Helical" evidence="5">
    <location>
        <begin position="117"/>
        <end position="142"/>
    </location>
</feature>
<feature type="transmembrane region" description="Helical" evidence="5">
    <location>
        <begin position="79"/>
        <end position="105"/>
    </location>
</feature>
<feature type="transmembrane region" description="Helical" evidence="5">
    <location>
        <begin position="390"/>
        <end position="417"/>
    </location>
</feature>
<feature type="transmembrane region" description="Helical" evidence="5">
    <location>
        <begin position="183"/>
        <end position="210"/>
    </location>
</feature>
<evidence type="ECO:0000256" key="2">
    <source>
        <dbReference type="ARBA" id="ARBA00022692"/>
    </source>
</evidence>
<dbReference type="PANTHER" id="PTHR31652">
    <property type="entry name" value="LIMR FAMILY PROTEIN DDB_G0283707-RELATED"/>
    <property type="match status" value="1"/>
</dbReference>
<sequence length="470" mass="52328">MDWVFFLMAALAALMVFGLIIHLVSIFSSEGDNNDGFFGKLIIVVSFTLVSYNLLMLPYSVAALQYAALIPESKSNVLLLWTIVAVALVIFGLVICPFVLVYHEVGNHNNSNAWKRVCVSVAMTLLVVVLASSAFYCGWHFAGYANVGYTAYSTSIQPVTSFESIKEFSDQSQGESLRLQVSLFVYLIALLCAAGWIPLCTFGGIGLVAVPQEFLLYFRDRPRPITASEYAYRRDEVARESQRLIDKGRMIEETSAEHSYGGHARKVLAFRQAVRELEAYHTTLEISYHQQGGKVLQGYLCLLAGLVFTFLSIRWILYITLSNVSDTHPMYGGMLRQLSDTSLTLCVTVYSCFAFYLLCCTIKGCIKLGGNLALYHIYPVEVSKTLTTSFLFNAILCIITSSAVLNLCADSFPVYAVNSDVSVLFSVFVANLAVVKYVVSYTPYFLVVVSCLALMWLIVSPRRYARVSRW</sequence>